<keyword evidence="2" id="KW-1185">Reference proteome</keyword>
<gene>
    <name evidence="1" type="ORF">OG835_02180</name>
</gene>
<reference evidence="1" key="1">
    <citation type="submission" date="2022-10" db="EMBL/GenBank/DDBJ databases">
        <title>The complete genomes of actinobacterial strains from the NBC collection.</title>
        <authorList>
            <person name="Joergensen T.S."/>
            <person name="Alvarez Arevalo M."/>
            <person name="Sterndorff E.B."/>
            <person name="Faurdal D."/>
            <person name="Vuksanovic O."/>
            <person name="Mourched A.-S."/>
            <person name="Charusanti P."/>
            <person name="Shaw S."/>
            <person name="Blin K."/>
            <person name="Weber T."/>
        </authorList>
    </citation>
    <scope>NUCLEOTIDE SEQUENCE</scope>
    <source>
        <strain evidence="1">NBC 01771</strain>
    </source>
</reference>
<dbReference type="Proteomes" id="UP001348369">
    <property type="component" value="Chromosome"/>
</dbReference>
<name>A0ACD4ZDS4_9ACTN</name>
<proteinExistence type="predicted"/>
<accession>A0ACD4ZDS4</accession>
<dbReference type="EMBL" id="CP109109">
    <property type="protein sequence ID" value="WSB95932.1"/>
    <property type="molecule type" value="Genomic_DNA"/>
</dbReference>
<organism evidence="1 2">
    <name type="scientific">Streptomyces scopuliridis</name>
    <dbReference type="NCBI Taxonomy" id="452529"/>
    <lineage>
        <taxon>Bacteria</taxon>
        <taxon>Bacillati</taxon>
        <taxon>Actinomycetota</taxon>
        <taxon>Actinomycetes</taxon>
        <taxon>Kitasatosporales</taxon>
        <taxon>Streptomycetaceae</taxon>
        <taxon>Streptomyces</taxon>
    </lineage>
</organism>
<evidence type="ECO:0000313" key="1">
    <source>
        <dbReference type="EMBL" id="WSB95932.1"/>
    </source>
</evidence>
<evidence type="ECO:0000313" key="2">
    <source>
        <dbReference type="Proteomes" id="UP001348369"/>
    </source>
</evidence>
<sequence>MTQQPDEPSIEAWAKTPWRASSPDSPILPEDLLLLLFQPESGVIAGENTLFYVLAGAVLADLALHESVAIKTTRTGSINVEAVREKAPSDEILLSAWEYVSDKPRGVQTVLPAIGPRLRQPLLERLIARGDIRRDNRKVLGFFNMTVLKDGQNGRRAGLLKEVRDVLVDGTEPTARIAALAALVWGSGTLHQFDPQIPWTSSVINRAQELERGNWGAGATSEAVARTMTAVMVNSVISTAAVVSPHQ</sequence>
<protein>
    <submittedName>
        <fullName evidence="1">GPP34 family phosphoprotein</fullName>
    </submittedName>
</protein>